<dbReference type="Pfam" id="PF09976">
    <property type="entry name" value="TPR_21"/>
    <property type="match status" value="1"/>
</dbReference>
<reference evidence="3" key="1">
    <citation type="submission" date="2018-05" db="EMBL/GenBank/DDBJ databases">
        <authorList>
            <person name="Lanie J.A."/>
            <person name="Ng W.-L."/>
            <person name="Kazmierczak K.M."/>
            <person name="Andrzejewski T.M."/>
            <person name="Davidsen T.M."/>
            <person name="Wayne K.J."/>
            <person name="Tettelin H."/>
            <person name="Glass J.I."/>
            <person name="Rusch D."/>
            <person name="Podicherti R."/>
            <person name="Tsui H.-C.T."/>
            <person name="Winkler M.E."/>
        </authorList>
    </citation>
    <scope>NUCLEOTIDE SEQUENCE</scope>
</reference>
<dbReference type="EMBL" id="UINC01026023">
    <property type="protein sequence ID" value="SVB02729.1"/>
    <property type="molecule type" value="Genomic_DNA"/>
</dbReference>
<sequence length="232" mass="26881">MIFGDSIKMAKTTRVRRKDIIQPDQFISTTDVIIAYCSKHKAKMIFLSVSLMVAFFWGLFVKHNHEQKTLKMESLYFKIEQAISSEAASSNDKLEKTRLLLEEFSDGPQKQRALLILADDFFSDGEFDMAIQLYQRILKESPLPFSQQLANIGIAYSFEAKEDYKNAINAYKTVIEHPNEYPLFDIYMALARCYELDRQVNEAVLILREMKNKFSANPKIKIINSKIKLLDI</sequence>
<keyword evidence="1" id="KW-1133">Transmembrane helix</keyword>
<dbReference type="InterPro" id="IPR019734">
    <property type="entry name" value="TPR_rpt"/>
</dbReference>
<keyword evidence="1" id="KW-0472">Membrane</keyword>
<gene>
    <name evidence="3" type="ORF">METZ01_LOCUS155583</name>
</gene>
<dbReference type="InterPro" id="IPR018704">
    <property type="entry name" value="SecYEG/CpoB_TPR"/>
</dbReference>
<evidence type="ECO:0000256" key="1">
    <source>
        <dbReference type="SAM" id="Phobius"/>
    </source>
</evidence>
<dbReference type="AlphaFoldDB" id="A0A382AMW3"/>
<accession>A0A382AMW3</accession>
<feature type="transmembrane region" description="Helical" evidence="1">
    <location>
        <begin position="44"/>
        <end position="61"/>
    </location>
</feature>
<proteinExistence type="predicted"/>
<dbReference type="PROSITE" id="PS50005">
    <property type="entry name" value="TPR"/>
    <property type="match status" value="1"/>
</dbReference>
<protein>
    <recommendedName>
        <fullName evidence="2">Ancillary SecYEG translocon subunit/Cell division coordinator CpoB TPR domain-containing protein</fullName>
    </recommendedName>
</protein>
<dbReference type="SUPFAM" id="SSF48452">
    <property type="entry name" value="TPR-like"/>
    <property type="match status" value="1"/>
</dbReference>
<name>A0A382AMW3_9ZZZZ</name>
<evidence type="ECO:0000259" key="2">
    <source>
        <dbReference type="Pfam" id="PF09976"/>
    </source>
</evidence>
<organism evidence="3">
    <name type="scientific">marine metagenome</name>
    <dbReference type="NCBI Taxonomy" id="408172"/>
    <lineage>
        <taxon>unclassified sequences</taxon>
        <taxon>metagenomes</taxon>
        <taxon>ecological metagenomes</taxon>
    </lineage>
</organism>
<evidence type="ECO:0000313" key="3">
    <source>
        <dbReference type="EMBL" id="SVB02729.1"/>
    </source>
</evidence>
<keyword evidence="1" id="KW-0812">Transmembrane</keyword>
<dbReference type="Gene3D" id="1.25.40.10">
    <property type="entry name" value="Tetratricopeptide repeat domain"/>
    <property type="match status" value="1"/>
</dbReference>
<dbReference type="InterPro" id="IPR011990">
    <property type="entry name" value="TPR-like_helical_dom_sf"/>
</dbReference>
<feature type="domain" description="Ancillary SecYEG translocon subunit/Cell division coordinator CpoB TPR" evidence="2">
    <location>
        <begin position="43"/>
        <end position="172"/>
    </location>
</feature>